<evidence type="ECO:0000313" key="2">
    <source>
        <dbReference type="Proteomes" id="UP000198785"/>
    </source>
</evidence>
<gene>
    <name evidence="1" type="ORF">SAMN05660206_103117</name>
</gene>
<keyword evidence="2" id="KW-1185">Reference proteome</keyword>
<dbReference type="EMBL" id="FOZZ01000003">
    <property type="protein sequence ID" value="SFS60067.1"/>
    <property type="molecule type" value="Genomic_DNA"/>
</dbReference>
<evidence type="ECO:0000313" key="1">
    <source>
        <dbReference type="EMBL" id="SFS60067.1"/>
    </source>
</evidence>
<dbReference type="Proteomes" id="UP000198785">
    <property type="component" value="Unassembled WGS sequence"/>
</dbReference>
<sequence>MFGVSKSLVMHEIEPYYRWRDDYIAADDERSPFYGTVYSEFEFDKQIYNYLLHPQWDAFGSLTLYLKVLYADYEKGYAIIELIGEWNDAIYNDIMILKRELIDIMIGEGINKFILIGENVLNFHSSDDSYYEEWYEDIEDGWVVAINFREHVIQEFKSMNIDYYINFGGDFNEFPWRTLKPRQLYHHIQERINKRLGM</sequence>
<reference evidence="1 2" key="1">
    <citation type="submission" date="2016-10" db="EMBL/GenBank/DDBJ databases">
        <authorList>
            <person name="de Groot N.N."/>
        </authorList>
    </citation>
    <scope>NUCLEOTIDE SEQUENCE [LARGE SCALE GENOMIC DNA]</scope>
    <source>
        <strain evidence="1 2">DSM 22789</strain>
    </source>
</reference>
<accession>A0A1I6R5U8</accession>
<protein>
    <submittedName>
        <fullName evidence="1">Uncharacterized protein</fullName>
    </submittedName>
</protein>
<dbReference type="STRING" id="683125.SAMN05660206_103117"/>
<name>A0A1I6R5U8_9SPHI</name>
<organism evidence="1 2">
    <name type="scientific">Sphingobacterium wenxiniae</name>
    <dbReference type="NCBI Taxonomy" id="683125"/>
    <lineage>
        <taxon>Bacteria</taxon>
        <taxon>Pseudomonadati</taxon>
        <taxon>Bacteroidota</taxon>
        <taxon>Sphingobacteriia</taxon>
        <taxon>Sphingobacteriales</taxon>
        <taxon>Sphingobacteriaceae</taxon>
        <taxon>Sphingobacterium</taxon>
    </lineage>
</organism>
<proteinExistence type="predicted"/>
<dbReference type="AlphaFoldDB" id="A0A1I6R5U8"/>